<evidence type="ECO:0000313" key="4">
    <source>
        <dbReference type="Proteomes" id="UP000694925"/>
    </source>
</evidence>
<feature type="region of interest" description="Disordered" evidence="1">
    <location>
        <begin position="196"/>
        <end position="271"/>
    </location>
</feature>
<feature type="region of interest" description="Disordered" evidence="1">
    <location>
        <begin position="304"/>
        <end position="385"/>
    </location>
</feature>
<dbReference type="PANTHER" id="PTHR22933:SF42">
    <property type="entry name" value="FI18455P1-RELATED"/>
    <property type="match status" value="1"/>
</dbReference>
<feature type="compositionally biased region" description="Low complexity" evidence="1">
    <location>
        <begin position="453"/>
        <end position="462"/>
    </location>
</feature>
<feature type="compositionally biased region" description="Low complexity" evidence="1">
    <location>
        <begin position="1241"/>
        <end position="1251"/>
    </location>
</feature>
<dbReference type="SUPFAM" id="SSF57625">
    <property type="entry name" value="Invertebrate chitin-binding proteins"/>
    <property type="match status" value="1"/>
</dbReference>
<feature type="compositionally biased region" description="Polar residues" evidence="1">
    <location>
        <begin position="369"/>
        <end position="385"/>
    </location>
</feature>
<dbReference type="RefSeq" id="XP_017876147.1">
    <property type="nucleotide sequence ID" value="XM_018020658.2"/>
</dbReference>
<dbReference type="InterPro" id="IPR002557">
    <property type="entry name" value="Chitin-bd_dom"/>
</dbReference>
<feature type="compositionally biased region" description="Polar residues" evidence="1">
    <location>
        <begin position="423"/>
        <end position="447"/>
    </location>
</feature>
<feature type="region of interest" description="Disordered" evidence="1">
    <location>
        <begin position="837"/>
        <end position="867"/>
    </location>
</feature>
<sequence length="1580" mass="177208">MLRTIMYNNLSGMAYLEVILFLCSMVTFMVGNCETKSENSNKDVNLPGFLSEFNLSDIGASVENEESLKKLVKRLAPEKNGEYQVYQVFFGNADLLKEWLKGAGVTGQPGVDFPALTSIPATSFSCRGLKGGYYADLETNCQVFHICDNGRKISFLCPNGTIFQQSQLICDWWFKVDCSKSAELYEQSSEQFLEDEKRRAESRKPRPDYQQSIEGEQQDYYDVQNLNYDGKQNGRIQPYEEPPQENQVQPNRERLKPSRHYDSGNNFNQESNAQKEGNQLFESNGFQPKQSSNLKQQFSQYRNTEDGNVNRHSTTSQDYYSTPKKAQNYNVANRNQNNQRDDKGTLKKLKFKGLTRNSTLPATRPTPAYTESTTFRASNTSPIKESQQFAESAAFVGRSRNRFNENTGNTHQYYYQVYINRDSSTRSPNYDSTTWRQDNENDVSTQRPDFVPYTDTSSTQYETTTVPCNDDITTENIFSSTNFDTQSVTESLEFANSNYEYRGNGRQTANVRSSFVDKNTYNTRESSRVANVKVGTIPSTTRSYATTEVYRQNTLTPSSSQQRYTTNYFSPTPTASFRSNNFGRTTERPVTRNTNSNQFNKFNSDTRGSNKNPSTASPGYRQNLVSSTTDKPRTTLAYQPNTVTEKDLSPYDRSFTYKQGKVMSTLGPYVPFTKNYASTTSKPVPYTPTVPTYTTTYTSPKPRLKYPAPTSLSKIKPNAGRLSEREHAISMLNSLKSLENSVPSLSDALKETDKTFNVSVPPAVSTLHSLALYFSTATENFDSNETTDSPIESVEVVQKSKKTNEAVKVPATILTQHTLNSYADLFKLNDAAESNNVTMEDRLDNSNGYDDYEDDLELQQSGGSLDDLRRSNSTRLRELAQVFTHALSAYLLDPDAFKKVLTEIRPTEPSLSTEETDEWKTTTDYPFDENNTLLIRERDEVLDYSEDANDIRQKLTTIYPTTFEPPTTTENVYDTLSTLPSSYYTTSRTSSQDVFEHTTDAANTYAETTLPPTETTITVEQNSTPYESDSSRFPNQNNMESTATDNYDSSEDVGAQNRVGGFQNNSATTVTESYEEKLFAITPASDNYVVSPTPSPPLMHMHMINFNWNKKSSSRKPEQQLTPPFFDTYLESIRKDNNKILASLNPENYPSTPISAHSTRATTLGSTKSYETSTIQPRKASRHRSQLSESKSSGISRSSHANLKNVHNRVAETTERPEKTSTLRITEPVPTTTNGDVTPCENTDSSESFESNNEKETKDSDYWTSSPAVTNLWKTSVFVDPQRINHDLGPDSGSTVTSGTFAVTDSQEYGNTRSVGEDISSSSEESFIDDEDLPPPAQRLSRDKDSPTTFSLLPASFVADSTVTPRPLITTKSSITTTITSSITSTKALPQESLATLLPQAALNGTENEIADRLFGKLNVSSTNTLMRVMKEVDSNETVRQLVLLLIRHCSDPTNKTMQREKDELLNALLKLPVSEFSSEESRNIVAGINQLSAPVVRSTNHVRSTTPVVVTEPPVTTFRSRKSRKFRTTTESSANIIRRSEKEAATDGNNSLQEDEASASDNRALELLRSLYTIATKWG</sequence>
<feature type="compositionally biased region" description="Basic and acidic residues" evidence="1">
    <location>
        <begin position="1209"/>
        <end position="1221"/>
    </location>
</feature>
<feature type="compositionally biased region" description="Low complexity" evidence="1">
    <location>
        <begin position="326"/>
        <end position="338"/>
    </location>
</feature>
<feature type="compositionally biased region" description="Polar residues" evidence="1">
    <location>
        <begin position="1222"/>
        <end position="1236"/>
    </location>
</feature>
<proteinExistence type="predicted"/>
<feature type="compositionally biased region" description="Polar residues" evidence="1">
    <location>
        <begin position="552"/>
        <end position="584"/>
    </location>
</feature>
<dbReference type="Gene3D" id="2.170.140.10">
    <property type="entry name" value="Chitin binding domain"/>
    <property type="match status" value="1"/>
</dbReference>
<feature type="transmembrane region" description="Helical" evidence="2">
    <location>
        <begin position="12"/>
        <end position="31"/>
    </location>
</feature>
<feature type="region of interest" description="Disordered" evidence="1">
    <location>
        <begin position="552"/>
        <end position="634"/>
    </location>
</feature>
<keyword evidence="4" id="KW-1185">Reference proteome</keyword>
<feature type="region of interest" description="Disordered" evidence="1">
    <location>
        <begin position="423"/>
        <end position="462"/>
    </location>
</feature>
<feature type="compositionally biased region" description="Polar residues" evidence="1">
    <location>
        <begin position="1292"/>
        <end position="1314"/>
    </location>
</feature>
<dbReference type="GO" id="GO:0008061">
    <property type="term" value="F:chitin binding"/>
    <property type="evidence" value="ECO:0007669"/>
    <property type="project" value="InterPro"/>
</dbReference>
<name>A0AAJ7ISF8_9HYME</name>
<dbReference type="SMART" id="SM00494">
    <property type="entry name" value="ChtBD2"/>
    <property type="match status" value="1"/>
</dbReference>
<accession>A0AAJ7ISF8</accession>
<dbReference type="InterPro" id="IPR052976">
    <property type="entry name" value="Scoloptoxin-like"/>
</dbReference>
<dbReference type="Proteomes" id="UP000694925">
    <property type="component" value="Unplaced"/>
</dbReference>
<feature type="compositionally biased region" description="Polar residues" evidence="1">
    <location>
        <begin position="1021"/>
        <end position="1047"/>
    </location>
</feature>
<reference evidence="5" key="1">
    <citation type="submission" date="2025-08" db="UniProtKB">
        <authorList>
            <consortium name="RefSeq"/>
        </authorList>
    </citation>
    <scope>IDENTIFICATION</scope>
    <source>
        <tissue evidence="5">Whole body</tissue>
    </source>
</reference>
<protein>
    <submittedName>
        <fullName evidence="5">Uncharacterized protein LOC108622637 isoform X1</fullName>
    </submittedName>
</protein>
<feature type="region of interest" description="Disordered" evidence="1">
    <location>
        <begin position="1021"/>
        <end position="1050"/>
    </location>
</feature>
<feature type="compositionally biased region" description="Basic and acidic residues" evidence="1">
    <location>
        <begin position="251"/>
        <end position="262"/>
    </location>
</feature>
<dbReference type="InterPro" id="IPR036508">
    <property type="entry name" value="Chitin-bd_dom_sf"/>
</dbReference>
<evidence type="ECO:0000259" key="3">
    <source>
        <dbReference type="PROSITE" id="PS50940"/>
    </source>
</evidence>
<feature type="compositionally biased region" description="Polar residues" evidence="1">
    <location>
        <begin position="310"/>
        <end position="320"/>
    </location>
</feature>
<evidence type="ECO:0000313" key="5">
    <source>
        <dbReference type="RefSeq" id="XP_017876147.1"/>
    </source>
</evidence>
<keyword evidence="2" id="KW-1133">Transmembrane helix</keyword>
<feature type="compositionally biased region" description="Low complexity" evidence="1">
    <location>
        <begin position="1188"/>
        <end position="1199"/>
    </location>
</feature>
<keyword evidence="2" id="KW-0472">Membrane</keyword>
<feature type="compositionally biased region" description="Polar residues" evidence="1">
    <location>
        <begin position="591"/>
        <end position="617"/>
    </location>
</feature>
<keyword evidence="2" id="KW-0812">Transmembrane</keyword>
<feature type="compositionally biased region" description="Basic and acidic residues" evidence="1">
    <location>
        <begin position="1252"/>
        <end position="1261"/>
    </location>
</feature>
<feature type="compositionally biased region" description="Basic and acidic residues" evidence="1">
    <location>
        <begin position="196"/>
        <end position="207"/>
    </location>
</feature>
<feature type="domain" description="Chitin-binding type-2" evidence="3">
    <location>
        <begin position="123"/>
        <end position="180"/>
    </location>
</feature>
<dbReference type="GO" id="GO:0005576">
    <property type="term" value="C:extracellular region"/>
    <property type="evidence" value="ECO:0007669"/>
    <property type="project" value="InterPro"/>
</dbReference>
<dbReference type="KEGG" id="ccal:108622637"/>
<evidence type="ECO:0000256" key="2">
    <source>
        <dbReference type="SAM" id="Phobius"/>
    </source>
</evidence>
<feature type="region of interest" description="Disordered" evidence="1">
    <location>
        <begin position="1285"/>
        <end position="1346"/>
    </location>
</feature>
<dbReference type="GeneID" id="108622637"/>
<feature type="region of interest" description="Disordered" evidence="1">
    <location>
        <begin position="1144"/>
        <end position="1263"/>
    </location>
</feature>
<dbReference type="PROSITE" id="PS50940">
    <property type="entry name" value="CHIT_BIND_II"/>
    <property type="match status" value="1"/>
</dbReference>
<dbReference type="PANTHER" id="PTHR22933">
    <property type="entry name" value="FI18007P1-RELATED"/>
    <property type="match status" value="1"/>
</dbReference>
<evidence type="ECO:0000256" key="1">
    <source>
        <dbReference type="SAM" id="MobiDB-lite"/>
    </source>
</evidence>
<feature type="compositionally biased region" description="Polar residues" evidence="1">
    <location>
        <begin position="1145"/>
        <end position="1176"/>
    </location>
</feature>
<feature type="region of interest" description="Disordered" evidence="1">
    <location>
        <begin position="1521"/>
        <end position="1561"/>
    </location>
</feature>
<dbReference type="Pfam" id="PF01607">
    <property type="entry name" value="CBM_14"/>
    <property type="match status" value="1"/>
</dbReference>
<gene>
    <name evidence="5" type="primary">LOC108622637</name>
</gene>
<organism evidence="4 5">
    <name type="scientific">Ceratina calcarata</name>
    <dbReference type="NCBI Taxonomy" id="156304"/>
    <lineage>
        <taxon>Eukaryota</taxon>
        <taxon>Metazoa</taxon>
        <taxon>Ecdysozoa</taxon>
        <taxon>Arthropoda</taxon>
        <taxon>Hexapoda</taxon>
        <taxon>Insecta</taxon>
        <taxon>Pterygota</taxon>
        <taxon>Neoptera</taxon>
        <taxon>Endopterygota</taxon>
        <taxon>Hymenoptera</taxon>
        <taxon>Apocrita</taxon>
        <taxon>Aculeata</taxon>
        <taxon>Apoidea</taxon>
        <taxon>Anthophila</taxon>
        <taxon>Apidae</taxon>
        <taxon>Ceratina</taxon>
        <taxon>Zadontomerus</taxon>
    </lineage>
</organism>
<dbReference type="CTD" id="40868"/>